<evidence type="ECO:0000256" key="2">
    <source>
        <dbReference type="ARBA" id="ARBA00022840"/>
    </source>
</evidence>
<accession>A0A5J4L459</accession>
<sequence>MIEDKKQKAEDRIRYTTDLQRIIAVSSGKGGVGKTNFVANLALFYASLNKRVLVLDADLGLSNIDVLFGIAPKYNLKHVLLGEKKIKDIIVTGPLGIMILPASSGIRELTKLTDKHRLKLVSELDEFDIPFDIFLIDTGAGISDNVLFFCSAAQETIVVVTSEPTSIADAYALIKVLSRDFQERHFRILVNTARSEKEAFDTFRKLAIVADKFLGLSIDYLGYLPFDPHVKDAIIAQKGFIAMYPNSNFAKRLAGIGKKVLDNPLSEVKGNIQFFLKKALRVG</sequence>
<dbReference type="InterPro" id="IPR050625">
    <property type="entry name" value="ParA/MinD_ATPase"/>
</dbReference>
<protein>
    <submittedName>
        <fullName evidence="4">Flagellar synthesis regulator FleN</fullName>
    </submittedName>
</protein>
<dbReference type="GO" id="GO:0016887">
    <property type="term" value="F:ATP hydrolysis activity"/>
    <property type="evidence" value="ECO:0007669"/>
    <property type="project" value="TreeGrafter"/>
</dbReference>
<dbReference type="InterPro" id="IPR025501">
    <property type="entry name" value="MinD_FleN"/>
</dbReference>
<dbReference type="InterPro" id="IPR027417">
    <property type="entry name" value="P-loop_NTPase"/>
</dbReference>
<name>A0A5J4L459_9ZZZZ</name>
<dbReference type="Gene3D" id="3.40.50.300">
    <property type="entry name" value="P-loop containing nucleotide triphosphate hydrolases"/>
    <property type="match status" value="1"/>
</dbReference>
<dbReference type="InterPro" id="IPR033875">
    <property type="entry name" value="FlhG"/>
</dbReference>
<feature type="domain" description="AAA" evidence="3">
    <location>
        <begin position="21"/>
        <end position="178"/>
    </location>
</feature>
<keyword evidence="4" id="KW-0969">Cilium</keyword>
<keyword evidence="1" id="KW-0547">Nucleotide-binding</keyword>
<dbReference type="CDD" id="cd02038">
    <property type="entry name" value="FlhG-like"/>
    <property type="match status" value="1"/>
</dbReference>
<keyword evidence="2" id="KW-0067">ATP-binding</keyword>
<dbReference type="InterPro" id="IPR025669">
    <property type="entry name" value="AAA_dom"/>
</dbReference>
<reference evidence="4" key="1">
    <citation type="submission" date="2019-10" db="EMBL/GenBank/DDBJ databases">
        <title>Metagenomic sequencing of thiosulfate-disproportionating enrichment culture.</title>
        <authorList>
            <person name="Umezawa K."/>
            <person name="Kojima H."/>
            <person name="Fukui M."/>
        </authorList>
    </citation>
    <scope>NUCLEOTIDE SEQUENCE</scope>
    <source>
        <strain evidence="4">45J</strain>
    </source>
</reference>
<dbReference type="PANTHER" id="PTHR43384">
    <property type="entry name" value="SEPTUM SITE-DETERMINING PROTEIN MIND HOMOLOG, CHLOROPLASTIC-RELATED"/>
    <property type="match status" value="1"/>
</dbReference>
<gene>
    <name evidence="4" type="ORF">A45J_2226</name>
</gene>
<organism evidence="4">
    <name type="scientific">hot springs metagenome</name>
    <dbReference type="NCBI Taxonomy" id="433727"/>
    <lineage>
        <taxon>unclassified sequences</taxon>
        <taxon>metagenomes</taxon>
        <taxon>ecological metagenomes</taxon>
    </lineage>
</organism>
<dbReference type="GO" id="GO:0051782">
    <property type="term" value="P:negative regulation of cell division"/>
    <property type="evidence" value="ECO:0007669"/>
    <property type="project" value="TreeGrafter"/>
</dbReference>
<dbReference type="GO" id="GO:0009898">
    <property type="term" value="C:cytoplasmic side of plasma membrane"/>
    <property type="evidence" value="ECO:0007669"/>
    <property type="project" value="TreeGrafter"/>
</dbReference>
<dbReference type="EMBL" id="BLAB01000001">
    <property type="protein sequence ID" value="GER94463.1"/>
    <property type="molecule type" value="Genomic_DNA"/>
</dbReference>
<proteinExistence type="predicted"/>
<dbReference type="SUPFAM" id="SSF52540">
    <property type="entry name" value="P-loop containing nucleoside triphosphate hydrolases"/>
    <property type="match status" value="1"/>
</dbReference>
<dbReference type="PIRSF" id="PIRSF003092">
    <property type="entry name" value="MinD"/>
    <property type="match status" value="1"/>
</dbReference>
<evidence type="ECO:0000256" key="1">
    <source>
        <dbReference type="ARBA" id="ARBA00022741"/>
    </source>
</evidence>
<dbReference type="GO" id="GO:0005829">
    <property type="term" value="C:cytosol"/>
    <property type="evidence" value="ECO:0007669"/>
    <property type="project" value="TreeGrafter"/>
</dbReference>
<evidence type="ECO:0000259" key="3">
    <source>
        <dbReference type="Pfam" id="PF13614"/>
    </source>
</evidence>
<comment type="caution">
    <text evidence="4">The sequence shown here is derived from an EMBL/GenBank/DDBJ whole genome shotgun (WGS) entry which is preliminary data.</text>
</comment>
<keyword evidence="4" id="KW-0282">Flagellum</keyword>
<dbReference type="GO" id="GO:0005524">
    <property type="term" value="F:ATP binding"/>
    <property type="evidence" value="ECO:0007669"/>
    <property type="project" value="UniProtKB-KW"/>
</dbReference>
<evidence type="ECO:0000313" key="4">
    <source>
        <dbReference type="EMBL" id="GER94463.1"/>
    </source>
</evidence>
<keyword evidence="4" id="KW-0966">Cell projection</keyword>
<dbReference type="Pfam" id="PF13614">
    <property type="entry name" value="AAA_31"/>
    <property type="match status" value="1"/>
</dbReference>
<dbReference type="PANTHER" id="PTHR43384:SF4">
    <property type="entry name" value="CELLULOSE BIOSYNTHESIS PROTEIN BCSQ-RELATED"/>
    <property type="match status" value="1"/>
</dbReference>
<dbReference type="AlphaFoldDB" id="A0A5J4L459"/>